<dbReference type="HAMAP" id="MF_00676">
    <property type="entry name" value="UPF0260"/>
    <property type="match status" value="1"/>
</dbReference>
<proteinExistence type="inferred from homology"/>
<dbReference type="Pfam" id="PF03692">
    <property type="entry name" value="CxxCxxCC"/>
    <property type="match status" value="1"/>
</dbReference>
<dbReference type="InterPro" id="IPR005358">
    <property type="entry name" value="Puta_zinc/iron-chelating_dom"/>
</dbReference>
<comment type="caution">
    <text evidence="2">The sequence shown here is derived from an EMBL/GenBank/DDBJ whole genome shotgun (WGS) entry which is preliminary data.</text>
</comment>
<accession>A0ABW4YXS3</accession>
<keyword evidence="3" id="KW-1185">Reference proteome</keyword>
<organism evidence="2 3">
    <name type="scientific">Ancylobacter oerskovii</name>
    <dbReference type="NCBI Taxonomy" id="459519"/>
    <lineage>
        <taxon>Bacteria</taxon>
        <taxon>Pseudomonadati</taxon>
        <taxon>Pseudomonadota</taxon>
        <taxon>Alphaproteobacteria</taxon>
        <taxon>Hyphomicrobiales</taxon>
        <taxon>Xanthobacteraceae</taxon>
        <taxon>Ancylobacter</taxon>
    </lineage>
</organism>
<dbReference type="PANTHER" id="PTHR37421:SF1">
    <property type="entry name" value="UPF0260 PROTEIN YCGN"/>
    <property type="match status" value="1"/>
</dbReference>
<dbReference type="NCBIfam" id="NF003501">
    <property type="entry name" value="PRK05170.1-5"/>
    <property type="match status" value="1"/>
</dbReference>
<dbReference type="NCBIfam" id="NF003507">
    <property type="entry name" value="PRK05170.2-5"/>
    <property type="match status" value="1"/>
</dbReference>
<comment type="similarity">
    <text evidence="1">Belongs to the UPF0260 family.</text>
</comment>
<dbReference type="RefSeq" id="WP_213350470.1">
    <property type="nucleotide sequence ID" value="NZ_JAHBGB010000002.1"/>
</dbReference>
<reference evidence="3" key="1">
    <citation type="journal article" date="2019" name="Int. J. Syst. Evol. Microbiol.">
        <title>The Global Catalogue of Microorganisms (GCM) 10K type strain sequencing project: providing services to taxonomists for standard genome sequencing and annotation.</title>
        <authorList>
            <consortium name="The Broad Institute Genomics Platform"/>
            <consortium name="The Broad Institute Genome Sequencing Center for Infectious Disease"/>
            <person name="Wu L."/>
            <person name="Ma J."/>
        </authorList>
    </citation>
    <scope>NUCLEOTIDE SEQUENCE [LARGE SCALE GENOMIC DNA]</scope>
    <source>
        <strain evidence="3">CCM 7435</strain>
    </source>
</reference>
<evidence type="ECO:0000256" key="1">
    <source>
        <dbReference type="HAMAP-Rule" id="MF_00676"/>
    </source>
</evidence>
<gene>
    <name evidence="2" type="ORF">ACFSNC_11325</name>
</gene>
<protein>
    <recommendedName>
        <fullName evidence="1">UPF0260 protein ACFSNC_11325</fullName>
    </recommendedName>
</protein>
<dbReference type="EMBL" id="JBHUHD010000001">
    <property type="protein sequence ID" value="MFD2140994.1"/>
    <property type="molecule type" value="Genomic_DNA"/>
</dbReference>
<dbReference type="InterPro" id="IPR008228">
    <property type="entry name" value="UCP006173"/>
</dbReference>
<sequence length="179" mass="20236">MTADLATAPQLPFWKRKSLEDMSAGEWESLCDGCGRCCLVKLQDEDTEAIAYTDIGCQLLDDFGCRCRDYPNRQAQVPDCVRLTPEVVRTLEWLPPSCGYRLVAEGRDLYWWHHLVSGDRETVHAAGVSVRGRVAALEDELPLEDFVDHMVRWPLRLPKGAASRQRKGEAGRPRRPARG</sequence>
<dbReference type="PIRSF" id="PIRSF006173">
    <property type="entry name" value="UCP006173"/>
    <property type="match status" value="1"/>
</dbReference>
<name>A0ABW4YXS3_9HYPH</name>
<dbReference type="PANTHER" id="PTHR37421">
    <property type="entry name" value="UPF0260 PROTEIN YCGN"/>
    <property type="match status" value="1"/>
</dbReference>
<dbReference type="Proteomes" id="UP001597299">
    <property type="component" value="Unassembled WGS sequence"/>
</dbReference>
<evidence type="ECO:0000313" key="2">
    <source>
        <dbReference type="EMBL" id="MFD2140994.1"/>
    </source>
</evidence>
<evidence type="ECO:0000313" key="3">
    <source>
        <dbReference type="Proteomes" id="UP001597299"/>
    </source>
</evidence>